<dbReference type="EMBL" id="JADNYJ010000134">
    <property type="protein sequence ID" value="KAF8881146.1"/>
    <property type="molecule type" value="Genomic_DNA"/>
</dbReference>
<keyword evidence="2" id="KW-1185">Reference proteome</keyword>
<reference evidence="1" key="1">
    <citation type="submission" date="2020-11" db="EMBL/GenBank/DDBJ databases">
        <authorList>
            <consortium name="DOE Joint Genome Institute"/>
            <person name="Ahrendt S."/>
            <person name="Riley R."/>
            <person name="Andreopoulos W."/>
            <person name="LaButti K."/>
            <person name="Pangilinan J."/>
            <person name="Ruiz-duenas F.J."/>
            <person name="Barrasa J.M."/>
            <person name="Sanchez-Garcia M."/>
            <person name="Camarero S."/>
            <person name="Miyauchi S."/>
            <person name="Serrano A."/>
            <person name="Linde D."/>
            <person name="Babiker R."/>
            <person name="Drula E."/>
            <person name="Ayuso-Fernandez I."/>
            <person name="Pacheco R."/>
            <person name="Padilla G."/>
            <person name="Ferreira P."/>
            <person name="Barriuso J."/>
            <person name="Kellner H."/>
            <person name="Castanera R."/>
            <person name="Alfaro M."/>
            <person name="Ramirez L."/>
            <person name="Pisabarro A.G."/>
            <person name="Kuo A."/>
            <person name="Tritt A."/>
            <person name="Lipzen A."/>
            <person name="He G."/>
            <person name="Yan M."/>
            <person name="Ng V."/>
            <person name="Cullen D."/>
            <person name="Martin F."/>
            <person name="Rosso M.-N."/>
            <person name="Henrissat B."/>
            <person name="Hibbett D."/>
            <person name="Martinez A.T."/>
            <person name="Grigoriev I.V."/>
        </authorList>
    </citation>
    <scope>NUCLEOTIDE SEQUENCE</scope>
    <source>
        <strain evidence="1">AH 44721</strain>
    </source>
</reference>
<accession>A0A9P5TIQ9</accession>
<comment type="caution">
    <text evidence="1">The sequence shown here is derived from an EMBL/GenBank/DDBJ whole genome shotgun (WGS) entry which is preliminary data.</text>
</comment>
<name>A0A9P5TIQ9_GYMJU</name>
<evidence type="ECO:0000313" key="1">
    <source>
        <dbReference type="EMBL" id="KAF8881146.1"/>
    </source>
</evidence>
<gene>
    <name evidence="1" type="ORF">CPB84DRAFT_1687319</name>
</gene>
<dbReference type="Proteomes" id="UP000724874">
    <property type="component" value="Unassembled WGS sequence"/>
</dbReference>
<sequence length="859" mass="98682">MYSDSDDDEVVTCFTLDQFYKRSKDLSQEDQAHFVKFTLAGLDSDGEFVVDPISNRMRPAENFVVTRDYDSLLGISEHIDASSYITAHTLARNTDSLSSNVHLKHHFHTSKGAFTEYLHKVPNICLGTWGPHNHLLRVYIPELYDPDKPYNLLSQPQQKTFYEQGLRPAIVDILEIESLEWPSTYKDEFWRSRGQNGQLRFLTKVIPSDKVPHLANALRAAFRDNDLSWHHGLVILHQIRGVKHASSHRPAWRDAKAAIAKFFRENDLKMENLVRGTWYIDVALNVTSHDSRCYGWRTDAHFHLARQALGINDHVAQRITSPGSSQYTRDMTSHLTGVSGWRIAPGVRAQGSFECRYFQGYTTDKSLTARAEKGHHGKFVTCADVLDGKAAEWADNLYQLNRNAIQTNLAATRMEMRVPLKFGPRVFLNIDDNLIRNSIISVHPITWWGLRSYRILACKYLFEWFLEGPINVKSHHLALTLMAALVWLLNGLHSAPDKGANSKRLMDVSLPHVDRHNADPDILAYGTPTKDNDLASDMSTDEEALLPANARRRDGETLPAHSRGIVFLRRICVSRDHPVPRFWNGASMLHPKAFRYFFGSTQADIEADLLANDVCRPSNPDRITNKTKRTPLYVNYEAVEEDPDVIFHLRDEGFELSPKQVDHGEDLQQETADFDPEILIKDDIDEALTEVYNQFILDITAKAPNSSGANNPSHLSLDTEARRFVTEETYKNRNLAAYFRDCQWKITTPKEWREIFDRLWPDKGFTLTGNSLQNYKQVSYYKYWRAMLYRAHEETVFRMKAELKKKFDDFYFMPYVLSDRIWKSMYKPSFTKSSGVDRRVPCPLVAICPGKGAPEWIES</sequence>
<protein>
    <submittedName>
        <fullName evidence="1">Uncharacterized protein</fullName>
    </submittedName>
</protein>
<proteinExistence type="predicted"/>
<dbReference type="AlphaFoldDB" id="A0A9P5TIQ9"/>
<dbReference type="OrthoDB" id="3261690at2759"/>
<organism evidence="1 2">
    <name type="scientific">Gymnopilus junonius</name>
    <name type="common">Spectacular rustgill mushroom</name>
    <name type="synonym">Gymnopilus spectabilis subsp. junonius</name>
    <dbReference type="NCBI Taxonomy" id="109634"/>
    <lineage>
        <taxon>Eukaryota</taxon>
        <taxon>Fungi</taxon>
        <taxon>Dikarya</taxon>
        <taxon>Basidiomycota</taxon>
        <taxon>Agaricomycotina</taxon>
        <taxon>Agaricomycetes</taxon>
        <taxon>Agaricomycetidae</taxon>
        <taxon>Agaricales</taxon>
        <taxon>Agaricineae</taxon>
        <taxon>Hymenogastraceae</taxon>
        <taxon>Gymnopilus</taxon>
    </lineage>
</organism>
<evidence type="ECO:0000313" key="2">
    <source>
        <dbReference type="Proteomes" id="UP000724874"/>
    </source>
</evidence>